<keyword evidence="2" id="KW-1185">Reference proteome</keyword>
<dbReference type="Gene3D" id="1.10.10.10">
    <property type="entry name" value="Winged helix-like DNA-binding domain superfamily/Winged helix DNA-binding domain"/>
    <property type="match status" value="1"/>
</dbReference>
<evidence type="ECO:0000313" key="2">
    <source>
        <dbReference type="Proteomes" id="UP001597178"/>
    </source>
</evidence>
<evidence type="ECO:0008006" key="3">
    <source>
        <dbReference type="Google" id="ProtNLM"/>
    </source>
</evidence>
<gene>
    <name evidence="1" type="ORF">ACFQ4A_16130</name>
</gene>
<dbReference type="EMBL" id="JBHTNH010000029">
    <property type="protein sequence ID" value="MFD1363178.1"/>
    <property type="molecule type" value="Genomic_DNA"/>
</dbReference>
<dbReference type="Proteomes" id="UP001597178">
    <property type="component" value="Unassembled WGS sequence"/>
</dbReference>
<sequence>MFTFDNQLSDLERKLLIILQHNNKKGRLPSLSELQSRSGHQGDEIRGIINDLIQRKWIKEENGEWIVIQQLF</sequence>
<comment type="caution">
    <text evidence="1">The sequence shown here is derived from an EMBL/GenBank/DDBJ whole genome shotgun (WGS) entry which is preliminary data.</text>
</comment>
<dbReference type="InterPro" id="IPR036388">
    <property type="entry name" value="WH-like_DNA-bd_sf"/>
</dbReference>
<dbReference type="RefSeq" id="WP_382402426.1">
    <property type="nucleotide sequence ID" value="NZ_JBHTNH010000029.1"/>
</dbReference>
<organism evidence="1 2">
    <name type="scientific">Lentibacillus salinarum</name>
    <dbReference type="NCBI Taxonomy" id="446820"/>
    <lineage>
        <taxon>Bacteria</taxon>
        <taxon>Bacillati</taxon>
        <taxon>Bacillota</taxon>
        <taxon>Bacilli</taxon>
        <taxon>Bacillales</taxon>
        <taxon>Bacillaceae</taxon>
        <taxon>Lentibacillus</taxon>
    </lineage>
</organism>
<evidence type="ECO:0000313" key="1">
    <source>
        <dbReference type="EMBL" id="MFD1363178.1"/>
    </source>
</evidence>
<proteinExistence type="predicted"/>
<accession>A0ABW3ZZ62</accession>
<name>A0ABW3ZZ62_9BACI</name>
<protein>
    <recommendedName>
        <fullName evidence="3">LexA repressor DNA-binding domain-containing protein</fullName>
    </recommendedName>
</protein>
<reference evidence="2" key="1">
    <citation type="journal article" date="2019" name="Int. J. Syst. Evol. Microbiol.">
        <title>The Global Catalogue of Microorganisms (GCM) 10K type strain sequencing project: providing services to taxonomists for standard genome sequencing and annotation.</title>
        <authorList>
            <consortium name="The Broad Institute Genomics Platform"/>
            <consortium name="The Broad Institute Genome Sequencing Center for Infectious Disease"/>
            <person name="Wu L."/>
            <person name="Ma J."/>
        </authorList>
    </citation>
    <scope>NUCLEOTIDE SEQUENCE [LARGE SCALE GENOMIC DNA]</scope>
    <source>
        <strain evidence="2">CCUG 54822</strain>
    </source>
</reference>